<reference evidence="4 5" key="1">
    <citation type="submission" date="2019-01" db="EMBL/GenBank/DDBJ databases">
        <authorList>
            <person name="Chen W.-M."/>
        </authorList>
    </citation>
    <scope>NUCLEOTIDE SEQUENCE [LARGE SCALE GENOMIC DNA]</scope>
    <source>
        <strain evidence="4 5">CCP-6</strain>
    </source>
</reference>
<evidence type="ECO:0000256" key="1">
    <source>
        <dbReference type="ARBA" id="ARBA00022676"/>
    </source>
</evidence>
<dbReference type="OrthoDB" id="7221824at2"/>
<keyword evidence="2 4" id="KW-0808">Transferase</keyword>
<keyword evidence="5" id="KW-1185">Reference proteome</keyword>
<dbReference type="AlphaFoldDB" id="A0A437MIR8"/>
<dbReference type="RefSeq" id="WP_127786764.1">
    <property type="nucleotide sequence ID" value="NZ_SACL01000002.1"/>
</dbReference>
<dbReference type="InterPro" id="IPR029044">
    <property type="entry name" value="Nucleotide-diphossugar_trans"/>
</dbReference>
<dbReference type="SUPFAM" id="SSF53448">
    <property type="entry name" value="Nucleotide-diphospho-sugar transferases"/>
    <property type="match status" value="1"/>
</dbReference>
<keyword evidence="1" id="KW-0328">Glycosyltransferase</keyword>
<organism evidence="4 5">
    <name type="scientific">Rhodovarius crocodyli</name>
    <dbReference type="NCBI Taxonomy" id="1979269"/>
    <lineage>
        <taxon>Bacteria</taxon>
        <taxon>Pseudomonadati</taxon>
        <taxon>Pseudomonadota</taxon>
        <taxon>Alphaproteobacteria</taxon>
        <taxon>Acetobacterales</taxon>
        <taxon>Roseomonadaceae</taxon>
        <taxon>Rhodovarius</taxon>
    </lineage>
</organism>
<protein>
    <submittedName>
        <fullName evidence="4">Glycosyltransferase</fullName>
    </submittedName>
</protein>
<dbReference type="Gene3D" id="3.90.550.10">
    <property type="entry name" value="Spore Coat Polysaccharide Biosynthesis Protein SpsA, Chain A"/>
    <property type="match status" value="1"/>
</dbReference>
<feature type="domain" description="Glycosyltransferase 2-like" evidence="3">
    <location>
        <begin position="192"/>
        <end position="306"/>
    </location>
</feature>
<dbReference type="PANTHER" id="PTHR22916:SF51">
    <property type="entry name" value="GLYCOSYLTRANSFERASE EPSH-RELATED"/>
    <property type="match status" value="1"/>
</dbReference>
<dbReference type="GO" id="GO:0016758">
    <property type="term" value="F:hexosyltransferase activity"/>
    <property type="evidence" value="ECO:0007669"/>
    <property type="project" value="UniProtKB-ARBA"/>
</dbReference>
<evidence type="ECO:0000313" key="4">
    <source>
        <dbReference type="EMBL" id="RVT97535.1"/>
    </source>
</evidence>
<comment type="caution">
    <text evidence="4">The sequence shown here is derived from an EMBL/GenBank/DDBJ whole genome shotgun (WGS) entry which is preliminary data.</text>
</comment>
<proteinExistence type="predicted"/>
<accession>A0A437MIR8</accession>
<name>A0A437MIR8_9PROT</name>
<evidence type="ECO:0000259" key="3">
    <source>
        <dbReference type="Pfam" id="PF00535"/>
    </source>
</evidence>
<dbReference type="EMBL" id="SACL01000002">
    <property type="protein sequence ID" value="RVT97535.1"/>
    <property type="molecule type" value="Genomic_DNA"/>
</dbReference>
<sequence length="506" mass="56294">MNPHPQQLRRAIAVLQGLGADPRMLEDDAWRTGHGYYGALAWPMAADGQPTVLLLGARSGLEAQLQFMRCAETRVIVVEPFTGRNPVLSGLRRLWPNLQVVSDVAAARGLLAGRAPDLVRVDGTRHTLDELRALLEGTRCGHLCGVFTDAWADPIALYRLSRDELARSFFWRDDQRRHSFGSDRGPAAVEVSVVVPAYKVSAWLDECLDSLASQTLERLEVIVVNDGSPDDTGDVADGWAARFPGRIQVIHKQNGGCASARNAGLAAARGEFVGFADGDDWVDPAMFAELYRAAILSGADVAQCGYAEAWADGSYTSHRGAPEGIGDWPHVTEDTVALLTERPTIWRRIYRRDMLAQNGIIFPDHVARFDDLPFQFEALLRARRVAMVPEAWYFYRQGRPGQTIGVRDERLYVHFPIFDWIWERVMPSATARVEAQFQRVVMNTHAWAMEMLLPEHRAGYRALMRAQMARQRLHLGRLDLLRLGLRAGRLGIVGPSLVTKGQADAA</sequence>
<dbReference type="CDD" id="cd00761">
    <property type="entry name" value="Glyco_tranf_GTA_type"/>
    <property type="match status" value="1"/>
</dbReference>
<gene>
    <name evidence="4" type="ORF">EOD42_06840</name>
</gene>
<dbReference type="Pfam" id="PF00535">
    <property type="entry name" value="Glycos_transf_2"/>
    <property type="match status" value="1"/>
</dbReference>
<dbReference type="Proteomes" id="UP000282957">
    <property type="component" value="Unassembled WGS sequence"/>
</dbReference>
<evidence type="ECO:0000313" key="5">
    <source>
        <dbReference type="Proteomes" id="UP000282957"/>
    </source>
</evidence>
<dbReference type="InterPro" id="IPR001173">
    <property type="entry name" value="Glyco_trans_2-like"/>
</dbReference>
<evidence type="ECO:0000256" key="2">
    <source>
        <dbReference type="ARBA" id="ARBA00022679"/>
    </source>
</evidence>
<dbReference type="PANTHER" id="PTHR22916">
    <property type="entry name" value="GLYCOSYLTRANSFERASE"/>
    <property type="match status" value="1"/>
</dbReference>